<organism evidence="1 2">
    <name type="scientific">Litoreibacter albidus</name>
    <dbReference type="NCBI Taxonomy" id="670155"/>
    <lineage>
        <taxon>Bacteria</taxon>
        <taxon>Pseudomonadati</taxon>
        <taxon>Pseudomonadota</taxon>
        <taxon>Alphaproteobacteria</taxon>
        <taxon>Rhodobacterales</taxon>
        <taxon>Roseobacteraceae</taxon>
        <taxon>Litoreibacter</taxon>
    </lineage>
</organism>
<dbReference type="SUPFAM" id="SSF53850">
    <property type="entry name" value="Periplasmic binding protein-like II"/>
    <property type="match status" value="1"/>
</dbReference>
<dbReference type="Gene3D" id="3.40.190.10">
    <property type="entry name" value="Periplasmic binding protein-like II"/>
    <property type="match status" value="2"/>
</dbReference>
<keyword evidence="1" id="KW-0813">Transport</keyword>
<gene>
    <name evidence="1" type="ORF">SAMN04488001_3155</name>
</gene>
<name>A0A1H3BJX3_9RHOB</name>
<dbReference type="Proteomes" id="UP000199441">
    <property type="component" value="Unassembled WGS sequence"/>
</dbReference>
<dbReference type="RefSeq" id="WP_089947882.1">
    <property type="nucleotide sequence ID" value="NZ_FNOI01000007.1"/>
</dbReference>
<keyword evidence="2" id="KW-1185">Reference proteome</keyword>
<accession>A0A1H3BJX3</accession>
<reference evidence="2" key="1">
    <citation type="submission" date="2016-10" db="EMBL/GenBank/DDBJ databases">
        <authorList>
            <person name="Varghese N."/>
            <person name="Submissions S."/>
        </authorList>
    </citation>
    <scope>NUCLEOTIDE SEQUENCE [LARGE SCALE GENOMIC DNA]</scope>
    <source>
        <strain evidence="2">DSM 26922</strain>
    </source>
</reference>
<dbReference type="EMBL" id="FNOI01000007">
    <property type="protein sequence ID" value="SDX41634.1"/>
    <property type="molecule type" value="Genomic_DNA"/>
</dbReference>
<keyword evidence="1" id="KW-0762">Sugar transport</keyword>
<dbReference type="AlphaFoldDB" id="A0A1H3BJX3"/>
<dbReference type="STRING" id="670155.SAMN04488001_3155"/>
<proteinExistence type="predicted"/>
<evidence type="ECO:0000313" key="2">
    <source>
        <dbReference type="Proteomes" id="UP000199441"/>
    </source>
</evidence>
<sequence>MTFHGLTWDHPRGCNALLAAADRVNAGRSTPLIEWHIQPLEGFESAPIADLAARYDLLVLDHPHIGEAVAEDCLTPLNTLFSQGQCDEWAAGTIGPAFASYVWQGNSWALPLDVATQVMALRPKHARPQTWEQIDRIATDGGVAQSLAGPHAILTLMSMVAGTGASVGAKRFLEPEQAAIMLQRMHRLYALRPKGSERLNPIGLLDAMASDTAISLIPLVFGYVNYMRPARGQLPVAFADSIRAATGAGGVLGGTGIAITTRATPTDSLLAHLVELMSADTQCRFIPRHDGQPSARAAWTDAQVNDAWGGFYAATRDTAETALLRPRFDGYVAFQTAAAAVVRDALDTREDVQKTLQKIETLWSDAHAPARPS</sequence>
<evidence type="ECO:0000313" key="1">
    <source>
        <dbReference type="EMBL" id="SDX41634.1"/>
    </source>
</evidence>
<dbReference type="OrthoDB" id="9811622at2"/>
<protein>
    <submittedName>
        <fullName evidence="1">Multiple sugar transport system substrate-binding protein</fullName>
    </submittedName>
</protein>